<proteinExistence type="predicted"/>
<organism evidence="2 3">
    <name type="scientific">Podospora appendiculata</name>
    <dbReference type="NCBI Taxonomy" id="314037"/>
    <lineage>
        <taxon>Eukaryota</taxon>
        <taxon>Fungi</taxon>
        <taxon>Dikarya</taxon>
        <taxon>Ascomycota</taxon>
        <taxon>Pezizomycotina</taxon>
        <taxon>Sordariomycetes</taxon>
        <taxon>Sordariomycetidae</taxon>
        <taxon>Sordariales</taxon>
        <taxon>Podosporaceae</taxon>
        <taxon>Podospora</taxon>
    </lineage>
</organism>
<feature type="compositionally biased region" description="Basic and acidic residues" evidence="1">
    <location>
        <begin position="262"/>
        <end position="276"/>
    </location>
</feature>
<dbReference type="EMBL" id="JAULSO010000002">
    <property type="protein sequence ID" value="KAK3689647.1"/>
    <property type="molecule type" value="Genomic_DNA"/>
</dbReference>
<evidence type="ECO:0000313" key="2">
    <source>
        <dbReference type="EMBL" id="KAK3689647.1"/>
    </source>
</evidence>
<feature type="compositionally biased region" description="Low complexity" evidence="1">
    <location>
        <begin position="202"/>
        <end position="222"/>
    </location>
</feature>
<accession>A0AAE0XC70</accession>
<reference evidence="2" key="2">
    <citation type="submission" date="2023-06" db="EMBL/GenBank/DDBJ databases">
        <authorList>
            <consortium name="Lawrence Berkeley National Laboratory"/>
            <person name="Haridas S."/>
            <person name="Hensen N."/>
            <person name="Bonometti L."/>
            <person name="Westerberg I."/>
            <person name="Brannstrom I.O."/>
            <person name="Guillou S."/>
            <person name="Cros-Aarteil S."/>
            <person name="Calhoun S."/>
            <person name="Kuo A."/>
            <person name="Mondo S."/>
            <person name="Pangilinan J."/>
            <person name="Riley R."/>
            <person name="Labutti K."/>
            <person name="Andreopoulos B."/>
            <person name="Lipzen A."/>
            <person name="Chen C."/>
            <person name="Yanf M."/>
            <person name="Daum C."/>
            <person name="Ng V."/>
            <person name="Clum A."/>
            <person name="Steindorff A."/>
            <person name="Ohm R."/>
            <person name="Martin F."/>
            <person name="Silar P."/>
            <person name="Natvig D."/>
            <person name="Lalanne C."/>
            <person name="Gautier V."/>
            <person name="Ament-Velasquez S.L."/>
            <person name="Kruys A."/>
            <person name="Hutchinson M.I."/>
            <person name="Powell A.J."/>
            <person name="Barry K."/>
            <person name="Miller A.N."/>
            <person name="Grigoriev I.V."/>
            <person name="Debuchy R."/>
            <person name="Gladieux P."/>
            <person name="Thoren M.H."/>
            <person name="Johannesson H."/>
        </authorList>
    </citation>
    <scope>NUCLEOTIDE SEQUENCE</scope>
    <source>
        <strain evidence="2">CBS 314.62</strain>
    </source>
</reference>
<dbReference type="Proteomes" id="UP001270362">
    <property type="component" value="Unassembled WGS sequence"/>
</dbReference>
<sequence>MAQACLMFGFHQADWYTRVCACMDYRRPWGGLVSVELSHSSWAAVKDGEEVRCEFFDGNDTSTLTQPLAPQFPSVSGPWNSNRQPVESSHNQSDFTPLTAESRDVSKEWDPRDNDWSENSSLGDWNTGNGDKSKIVSWDFRAPTPTYTNPPDIFRSPPLSPPRWAETRQPTTPRMAGAWVTDASSLGSPRSDTKTTDDDNWSPCPSNSSPRPRSVSSQVASAWESPKPADNKFTKQTSKSTGETGSWDNERAPTPCDPADWNWKKPSDETSNKVENWDSGNFGKSTAGERSAEWGVSWDRLDEGSNASLDIPRGSHDKHNSKPPLRSTAPTNCIDCHGSGKCSDCTACGCTRNRDICLRCRECWCGGKRVCLQCDGHGTVREQAKVENWEPW</sequence>
<feature type="compositionally biased region" description="Polar residues" evidence="1">
    <location>
        <begin position="62"/>
        <end position="96"/>
    </location>
</feature>
<protein>
    <submittedName>
        <fullName evidence="2">Uncharacterized protein</fullName>
    </submittedName>
</protein>
<feature type="compositionally biased region" description="Basic and acidic residues" evidence="1">
    <location>
        <begin position="101"/>
        <end position="115"/>
    </location>
</feature>
<gene>
    <name evidence="2" type="ORF">B0T22DRAFT_461969</name>
</gene>
<evidence type="ECO:0000256" key="1">
    <source>
        <dbReference type="SAM" id="MobiDB-lite"/>
    </source>
</evidence>
<dbReference type="AlphaFoldDB" id="A0AAE0XC70"/>
<keyword evidence="3" id="KW-1185">Reference proteome</keyword>
<comment type="caution">
    <text evidence="2">The sequence shown here is derived from an EMBL/GenBank/DDBJ whole genome shotgun (WGS) entry which is preliminary data.</text>
</comment>
<evidence type="ECO:0000313" key="3">
    <source>
        <dbReference type="Proteomes" id="UP001270362"/>
    </source>
</evidence>
<name>A0AAE0XC70_9PEZI</name>
<feature type="region of interest" description="Disordered" evidence="1">
    <location>
        <begin position="305"/>
        <end position="325"/>
    </location>
</feature>
<feature type="compositionally biased region" description="Polar residues" evidence="1">
    <location>
        <begin position="234"/>
        <end position="247"/>
    </location>
</feature>
<reference evidence="2" key="1">
    <citation type="journal article" date="2023" name="Mol. Phylogenet. Evol.">
        <title>Genome-scale phylogeny and comparative genomics of the fungal order Sordariales.</title>
        <authorList>
            <person name="Hensen N."/>
            <person name="Bonometti L."/>
            <person name="Westerberg I."/>
            <person name="Brannstrom I.O."/>
            <person name="Guillou S."/>
            <person name="Cros-Aarteil S."/>
            <person name="Calhoun S."/>
            <person name="Haridas S."/>
            <person name="Kuo A."/>
            <person name="Mondo S."/>
            <person name="Pangilinan J."/>
            <person name="Riley R."/>
            <person name="LaButti K."/>
            <person name="Andreopoulos B."/>
            <person name="Lipzen A."/>
            <person name="Chen C."/>
            <person name="Yan M."/>
            <person name="Daum C."/>
            <person name="Ng V."/>
            <person name="Clum A."/>
            <person name="Steindorff A."/>
            <person name="Ohm R.A."/>
            <person name="Martin F."/>
            <person name="Silar P."/>
            <person name="Natvig D.O."/>
            <person name="Lalanne C."/>
            <person name="Gautier V."/>
            <person name="Ament-Velasquez S.L."/>
            <person name="Kruys A."/>
            <person name="Hutchinson M.I."/>
            <person name="Powell A.J."/>
            <person name="Barry K."/>
            <person name="Miller A.N."/>
            <person name="Grigoriev I.V."/>
            <person name="Debuchy R."/>
            <person name="Gladieux P."/>
            <person name="Hiltunen Thoren M."/>
            <person name="Johannesson H."/>
        </authorList>
    </citation>
    <scope>NUCLEOTIDE SEQUENCE</scope>
    <source>
        <strain evidence="2">CBS 314.62</strain>
    </source>
</reference>
<feature type="compositionally biased region" description="Polar residues" evidence="1">
    <location>
        <begin position="117"/>
        <end position="130"/>
    </location>
</feature>
<feature type="region of interest" description="Disordered" evidence="1">
    <location>
        <begin position="62"/>
        <end position="292"/>
    </location>
</feature>